<evidence type="ECO:0000313" key="10">
    <source>
        <dbReference type="EMBL" id="OZS76402.1"/>
    </source>
</evidence>
<dbReference type="InterPro" id="IPR011250">
    <property type="entry name" value="OMP/PagP_B-barrel"/>
</dbReference>
<comment type="caution">
    <text evidence="10">The sequence shown here is derived from an EMBL/GenBank/DDBJ whole genome shotgun (WGS) entry which is preliminary data.</text>
</comment>
<evidence type="ECO:0000313" key="9">
    <source>
        <dbReference type="EMBL" id="MBW3118159.1"/>
    </source>
</evidence>
<comment type="catalytic activity">
    <reaction evidence="8">
        <text>a lipid IVA + a 1,2-diacyl-sn-glycero-3-phosphocholine = a lipid IVB + a 2-acyl-sn-glycero-3-phosphocholine</text>
        <dbReference type="Rhea" id="RHEA:74279"/>
        <dbReference type="ChEBI" id="CHEBI:57643"/>
        <dbReference type="ChEBI" id="CHEBI:57875"/>
        <dbReference type="ChEBI" id="CHEBI:176425"/>
        <dbReference type="ChEBI" id="CHEBI:193143"/>
        <dbReference type="EC" id="2.3.1.251"/>
    </reaction>
</comment>
<dbReference type="FunFam" id="2.40.160.20:FF:000002">
    <property type="entry name" value="Lipid A palmitoyltransferase PagP"/>
    <property type="match status" value="1"/>
</dbReference>
<dbReference type="Proteomes" id="UP000216001">
    <property type="component" value="Unassembled WGS sequence"/>
</dbReference>
<comment type="function">
    <text evidence="8">Transfers a fatty acid residue from the sn-1 position of a phospholipid to the N-linked hydroxyfatty acid chain on the proximal unit of lipid A or its precursors.</text>
</comment>
<dbReference type="AlphaFoldDB" id="A0A264VYI6"/>
<feature type="active site" evidence="8">
    <location>
        <position position="107"/>
    </location>
</feature>
<evidence type="ECO:0000256" key="4">
    <source>
        <dbReference type="ARBA" id="ARBA00022729"/>
    </source>
</evidence>
<evidence type="ECO:0000256" key="3">
    <source>
        <dbReference type="ARBA" id="ARBA00022679"/>
    </source>
</evidence>
<keyword evidence="3 8" id="KW-0808">Transferase</keyword>
<protein>
    <recommendedName>
        <fullName evidence="8">Lipid A acyltransferase PagP</fullName>
        <ecNumber evidence="8">2.3.1.251</ecNumber>
    </recommendedName>
    <alternativeName>
        <fullName evidence="8">Lipid A acylation protein</fullName>
    </alternativeName>
</protein>
<dbReference type="RefSeq" id="WP_094960472.1">
    <property type="nucleotide sequence ID" value="NZ_CP039844.1"/>
</dbReference>
<dbReference type="Pfam" id="PF07017">
    <property type="entry name" value="PagP"/>
    <property type="match status" value="1"/>
</dbReference>
<keyword evidence="5 8" id="KW-0472">Membrane</keyword>
<proteinExistence type="inferred from homology"/>
<gene>
    <name evidence="8 9" type="primary">pagP</name>
    <name evidence="10" type="ORF">CHI95_00795</name>
    <name evidence="9" type="ORF">KYI77_17075</name>
</gene>
<evidence type="ECO:0000256" key="7">
    <source>
        <dbReference type="ARBA" id="ARBA00023315"/>
    </source>
</evidence>
<keyword evidence="4 8" id="KW-0732">Signal</keyword>
<accession>A0A264VYI6</accession>
<evidence type="ECO:0000256" key="5">
    <source>
        <dbReference type="ARBA" id="ARBA00023136"/>
    </source>
</evidence>
<comment type="similarity">
    <text evidence="2 8">Belongs to the lipid A palmitoyltransferase family.</text>
</comment>
<dbReference type="NCBIfam" id="NF008271">
    <property type="entry name" value="PRK11045.1"/>
    <property type="match status" value="1"/>
</dbReference>
<reference evidence="9" key="2">
    <citation type="submission" date="2021-07" db="EMBL/GenBank/DDBJ databases">
        <authorList>
            <person name="Stanton E."/>
        </authorList>
    </citation>
    <scope>NUCLEOTIDE SEQUENCE</scope>
    <source>
        <strain evidence="9">2021EL-01139</strain>
    </source>
</reference>
<dbReference type="InterPro" id="IPR009746">
    <property type="entry name" value="LipidA_acyl_PagP"/>
</dbReference>
<organism evidence="10 11">
    <name type="scientific">Providencia rettgeri</name>
    <dbReference type="NCBI Taxonomy" id="587"/>
    <lineage>
        <taxon>Bacteria</taxon>
        <taxon>Pseudomonadati</taxon>
        <taxon>Pseudomonadota</taxon>
        <taxon>Gammaproteobacteria</taxon>
        <taxon>Enterobacterales</taxon>
        <taxon>Morganellaceae</taxon>
        <taxon>Providencia</taxon>
    </lineage>
</organism>
<evidence type="ECO:0000256" key="6">
    <source>
        <dbReference type="ARBA" id="ARBA00023237"/>
    </source>
</evidence>
<dbReference type="EMBL" id="JAHWLI010000066">
    <property type="protein sequence ID" value="MBW3118159.1"/>
    <property type="molecule type" value="Genomic_DNA"/>
</dbReference>
<feature type="site" description="Role in lipopolysaccharide recognition" evidence="8">
    <location>
        <position position="72"/>
    </location>
</feature>
<dbReference type="GO" id="GO:0009279">
    <property type="term" value="C:cell outer membrane"/>
    <property type="evidence" value="ECO:0007669"/>
    <property type="project" value="UniProtKB-SubCell"/>
</dbReference>
<evidence type="ECO:0000256" key="8">
    <source>
        <dbReference type="HAMAP-Rule" id="MF_00837"/>
    </source>
</evidence>
<feature type="active site" evidence="8">
    <location>
        <position position="63"/>
    </location>
</feature>
<sequence precursor="true">MRVYKNIQLAVGASLLMSASICISSPAVAQEQSENLWDTFKSNVSTTWDSDKYELYVPAVTWHNRAMYDKKKTDEYNERPWGLGFGKYRYDEDNDWHAIYAMAFKDSHNDWEPIGGYAFQKMWIPGDIDGFRMGAGFTLSVTARKDMYYIPIPAPLPLVSVEYDKLSLQATYIPGTYNNGNVLFAWLRWQW</sequence>
<dbReference type="GO" id="GO:0016409">
    <property type="term" value="F:palmitoyltransferase activity"/>
    <property type="evidence" value="ECO:0007669"/>
    <property type="project" value="UniProtKB-ARBA"/>
</dbReference>
<keyword evidence="6 8" id="KW-0998">Cell outer membrane</keyword>
<feature type="active site" evidence="8">
    <location>
        <position position="106"/>
    </location>
</feature>
<dbReference type="Gene3D" id="2.40.160.20">
    <property type="match status" value="1"/>
</dbReference>
<dbReference type="Proteomes" id="UP001155882">
    <property type="component" value="Unassembled WGS sequence"/>
</dbReference>
<dbReference type="EC" id="2.3.1.251" evidence="8"/>
<dbReference type="GO" id="GO:0009245">
    <property type="term" value="P:lipid A biosynthetic process"/>
    <property type="evidence" value="ECO:0007669"/>
    <property type="project" value="UniProtKB-UniRule"/>
</dbReference>
<evidence type="ECO:0000256" key="1">
    <source>
        <dbReference type="ARBA" id="ARBA00004442"/>
    </source>
</evidence>
<keyword evidence="7 8" id="KW-0012">Acyltransferase</keyword>
<evidence type="ECO:0000256" key="2">
    <source>
        <dbReference type="ARBA" id="ARBA00006368"/>
    </source>
</evidence>
<comment type="subcellular location">
    <subcellularLocation>
        <location evidence="1 8">Cell outer membrane</location>
    </subcellularLocation>
</comment>
<dbReference type="STRING" id="587.RB151_024850"/>
<dbReference type="HAMAP" id="MF_00837">
    <property type="entry name" value="PagP_transferase"/>
    <property type="match status" value="1"/>
</dbReference>
<dbReference type="EMBL" id="NOWC01000001">
    <property type="protein sequence ID" value="OZS76402.1"/>
    <property type="molecule type" value="Genomic_DNA"/>
</dbReference>
<name>A0A264VYI6_PRORE</name>
<dbReference type="GeneID" id="92274669"/>
<evidence type="ECO:0000313" key="11">
    <source>
        <dbReference type="Proteomes" id="UP000216001"/>
    </source>
</evidence>
<comment type="subunit">
    <text evidence="8">Homodimer.</text>
</comment>
<feature type="signal peptide" evidence="8">
    <location>
        <begin position="1"/>
        <end position="29"/>
    </location>
</feature>
<dbReference type="SUPFAM" id="SSF56925">
    <property type="entry name" value="OMPA-like"/>
    <property type="match status" value="1"/>
</dbReference>
<feature type="site" description="Role in the phospholipid gating" evidence="8">
    <location>
        <position position="177"/>
    </location>
</feature>
<comment type="catalytic activity">
    <reaction evidence="8">
        <text>a lipid IIA + a 1,2-diacyl-sn-glycero-3-phosphocholine = a lipid IIB + a 2-acyl-sn-glycero-3-phosphocholine</text>
        <dbReference type="Rhea" id="RHEA:74283"/>
        <dbReference type="ChEBI" id="CHEBI:57643"/>
        <dbReference type="ChEBI" id="CHEBI:57875"/>
        <dbReference type="ChEBI" id="CHEBI:193144"/>
        <dbReference type="ChEBI" id="CHEBI:193145"/>
        <dbReference type="EC" id="2.3.1.251"/>
    </reaction>
</comment>
<feature type="chain" id="PRO_5041493496" description="Lipid A acyltransferase PagP" evidence="8">
    <location>
        <begin position="30"/>
        <end position="191"/>
    </location>
</feature>
<reference evidence="10 11" key="1">
    <citation type="submission" date="2017-07" db="EMBL/GenBank/DDBJ databases">
        <title>blaIMP-27 on transferable plasmids in Proteus mirabilis and Providencia rettgeri.</title>
        <authorList>
            <person name="Potter R."/>
        </authorList>
    </citation>
    <scope>NUCLEOTIDE SEQUENCE [LARGE SCALE GENOMIC DNA]</scope>
    <source>
        <strain evidence="10 11">PR1</strain>
    </source>
</reference>
<comment type="catalytic activity">
    <reaction evidence="8">
        <text>a lipid A + a 1,2-diacyl-sn-glycero-3-phosphocholine = a hepta-acyl lipid A + a 2-acyl-sn-glycero-3-phosphocholine</text>
        <dbReference type="Rhea" id="RHEA:74275"/>
        <dbReference type="ChEBI" id="CHEBI:57643"/>
        <dbReference type="ChEBI" id="CHEBI:57875"/>
        <dbReference type="ChEBI" id="CHEBI:193141"/>
        <dbReference type="ChEBI" id="CHEBI:193142"/>
        <dbReference type="EC" id="2.3.1.251"/>
    </reaction>
</comment>